<organism evidence="7 8">
    <name type="scientific">Microlunatus spumicola</name>
    <dbReference type="NCBI Taxonomy" id="81499"/>
    <lineage>
        <taxon>Bacteria</taxon>
        <taxon>Bacillati</taxon>
        <taxon>Actinomycetota</taxon>
        <taxon>Actinomycetes</taxon>
        <taxon>Propionibacteriales</taxon>
        <taxon>Propionibacteriaceae</taxon>
        <taxon>Microlunatus</taxon>
    </lineage>
</organism>
<protein>
    <recommendedName>
        <fullName evidence="6">Rieske domain-containing protein</fullName>
    </recommendedName>
</protein>
<dbReference type="Gene3D" id="2.102.10.10">
    <property type="entry name" value="Rieske [2Fe-2S] iron-sulphur domain"/>
    <property type="match status" value="1"/>
</dbReference>
<dbReference type="EMBL" id="BAAAYR010000001">
    <property type="protein sequence ID" value="GAA3560734.1"/>
    <property type="molecule type" value="Genomic_DNA"/>
</dbReference>
<keyword evidence="1" id="KW-0001">2Fe-2S</keyword>
<name>A0ABP6X342_9ACTN</name>
<feature type="compositionally biased region" description="Low complexity" evidence="5">
    <location>
        <begin position="110"/>
        <end position="135"/>
    </location>
</feature>
<keyword evidence="4" id="KW-0411">Iron-sulfur</keyword>
<feature type="region of interest" description="Disordered" evidence="5">
    <location>
        <begin position="108"/>
        <end position="141"/>
    </location>
</feature>
<keyword evidence="3" id="KW-0408">Iron</keyword>
<evidence type="ECO:0000259" key="6">
    <source>
        <dbReference type="PROSITE" id="PS51296"/>
    </source>
</evidence>
<dbReference type="Proteomes" id="UP001500767">
    <property type="component" value="Unassembled WGS sequence"/>
</dbReference>
<reference evidence="8" key="1">
    <citation type="journal article" date="2019" name="Int. J. Syst. Evol. Microbiol.">
        <title>The Global Catalogue of Microorganisms (GCM) 10K type strain sequencing project: providing services to taxonomists for standard genome sequencing and annotation.</title>
        <authorList>
            <consortium name="The Broad Institute Genomics Platform"/>
            <consortium name="The Broad Institute Genome Sequencing Center for Infectious Disease"/>
            <person name="Wu L."/>
            <person name="Ma J."/>
        </authorList>
    </citation>
    <scope>NUCLEOTIDE SEQUENCE [LARGE SCALE GENOMIC DNA]</scope>
    <source>
        <strain evidence="8">JCM 16540</strain>
    </source>
</reference>
<evidence type="ECO:0000256" key="3">
    <source>
        <dbReference type="ARBA" id="ARBA00023004"/>
    </source>
</evidence>
<dbReference type="Pfam" id="PF00355">
    <property type="entry name" value="Rieske"/>
    <property type="match status" value="1"/>
</dbReference>
<keyword evidence="8" id="KW-1185">Reference proteome</keyword>
<proteinExistence type="predicted"/>
<dbReference type="PANTHER" id="PTHR21496">
    <property type="entry name" value="FERREDOXIN-RELATED"/>
    <property type="match status" value="1"/>
</dbReference>
<comment type="caution">
    <text evidence="7">The sequence shown here is derived from an EMBL/GenBank/DDBJ whole genome shotgun (WGS) entry which is preliminary data.</text>
</comment>
<dbReference type="InterPro" id="IPR017941">
    <property type="entry name" value="Rieske_2Fe-2S"/>
</dbReference>
<evidence type="ECO:0000256" key="2">
    <source>
        <dbReference type="ARBA" id="ARBA00022723"/>
    </source>
</evidence>
<dbReference type="CDD" id="cd03528">
    <property type="entry name" value="Rieske_RO_ferredoxin"/>
    <property type="match status" value="1"/>
</dbReference>
<evidence type="ECO:0000256" key="5">
    <source>
        <dbReference type="SAM" id="MobiDB-lite"/>
    </source>
</evidence>
<dbReference type="InterPro" id="IPR036922">
    <property type="entry name" value="Rieske_2Fe-2S_sf"/>
</dbReference>
<evidence type="ECO:0000256" key="4">
    <source>
        <dbReference type="ARBA" id="ARBA00023014"/>
    </source>
</evidence>
<feature type="domain" description="Rieske" evidence="6">
    <location>
        <begin position="12"/>
        <end position="107"/>
    </location>
</feature>
<dbReference type="PANTHER" id="PTHR21496:SF23">
    <property type="entry name" value="3-PHENYLPROPIONATE_CINNAMIC ACID DIOXYGENASE FERREDOXIN SUBUNIT"/>
    <property type="match status" value="1"/>
</dbReference>
<evidence type="ECO:0000313" key="7">
    <source>
        <dbReference type="EMBL" id="GAA3560734.1"/>
    </source>
</evidence>
<keyword evidence="2" id="KW-0479">Metal-binding</keyword>
<sequence length="141" mass="14396">MSAVASGETGLVRVCSVADVAPETALAVEVDGTDVAIVRTGDRFYAIADECSHAAVPLSEGDVEGCTLECYLHGSRFDLRTGEPLGLPATEPVPVYRCRVSGDDVLVDLGAAPDPDDTASTGAAPTTTSAAGTTPRTLSQE</sequence>
<evidence type="ECO:0000313" key="8">
    <source>
        <dbReference type="Proteomes" id="UP001500767"/>
    </source>
</evidence>
<dbReference type="SUPFAM" id="SSF50022">
    <property type="entry name" value="ISP domain"/>
    <property type="match status" value="1"/>
</dbReference>
<accession>A0ABP6X342</accession>
<dbReference type="PROSITE" id="PS51296">
    <property type="entry name" value="RIESKE"/>
    <property type="match status" value="1"/>
</dbReference>
<evidence type="ECO:0000256" key="1">
    <source>
        <dbReference type="ARBA" id="ARBA00022714"/>
    </source>
</evidence>
<gene>
    <name evidence="7" type="ORF">GCM10022197_15280</name>
</gene>